<keyword evidence="1" id="KW-1133">Transmembrane helix</keyword>
<sequence>MEKEKKVKENRFAAVRLLVYLCIFLSGHLCCNCACCSLELDIYGCMYCPPLCSVITSSLWTTY</sequence>
<feature type="transmembrane region" description="Helical" evidence="1">
    <location>
        <begin position="12"/>
        <end position="29"/>
    </location>
</feature>
<protein>
    <submittedName>
        <fullName evidence="2">Uncharacterized protein</fullName>
    </submittedName>
</protein>
<keyword evidence="1" id="KW-0812">Transmembrane</keyword>
<reference evidence="2" key="2">
    <citation type="journal article" date="2015" name="Data Brief">
        <title>Shoot transcriptome of the giant reed, Arundo donax.</title>
        <authorList>
            <person name="Barrero R.A."/>
            <person name="Guerrero F.D."/>
            <person name="Moolhuijzen P."/>
            <person name="Goolsby J.A."/>
            <person name="Tidwell J."/>
            <person name="Bellgard S.E."/>
            <person name="Bellgard M.I."/>
        </authorList>
    </citation>
    <scope>NUCLEOTIDE SEQUENCE</scope>
    <source>
        <tissue evidence="2">Shoot tissue taken approximately 20 cm above the soil surface</tissue>
    </source>
</reference>
<evidence type="ECO:0000256" key="1">
    <source>
        <dbReference type="SAM" id="Phobius"/>
    </source>
</evidence>
<keyword evidence="1" id="KW-0472">Membrane</keyword>
<organism evidence="2">
    <name type="scientific">Arundo donax</name>
    <name type="common">Giant reed</name>
    <name type="synonym">Donax arundinaceus</name>
    <dbReference type="NCBI Taxonomy" id="35708"/>
    <lineage>
        <taxon>Eukaryota</taxon>
        <taxon>Viridiplantae</taxon>
        <taxon>Streptophyta</taxon>
        <taxon>Embryophyta</taxon>
        <taxon>Tracheophyta</taxon>
        <taxon>Spermatophyta</taxon>
        <taxon>Magnoliopsida</taxon>
        <taxon>Liliopsida</taxon>
        <taxon>Poales</taxon>
        <taxon>Poaceae</taxon>
        <taxon>PACMAD clade</taxon>
        <taxon>Arundinoideae</taxon>
        <taxon>Arundineae</taxon>
        <taxon>Arundo</taxon>
    </lineage>
</organism>
<name>A0A0A9HG71_ARUDO</name>
<proteinExistence type="predicted"/>
<dbReference type="EMBL" id="GBRH01162154">
    <property type="protein sequence ID" value="JAE35742.1"/>
    <property type="molecule type" value="Transcribed_RNA"/>
</dbReference>
<reference evidence="2" key="1">
    <citation type="submission" date="2014-09" db="EMBL/GenBank/DDBJ databases">
        <authorList>
            <person name="Magalhaes I.L.F."/>
            <person name="Oliveira U."/>
            <person name="Santos F.R."/>
            <person name="Vidigal T.H.D.A."/>
            <person name="Brescovit A.D."/>
            <person name="Santos A.J."/>
        </authorList>
    </citation>
    <scope>NUCLEOTIDE SEQUENCE</scope>
    <source>
        <tissue evidence="2">Shoot tissue taken approximately 20 cm above the soil surface</tissue>
    </source>
</reference>
<accession>A0A0A9HG71</accession>
<evidence type="ECO:0000313" key="2">
    <source>
        <dbReference type="EMBL" id="JAE35742.1"/>
    </source>
</evidence>
<dbReference type="AlphaFoldDB" id="A0A0A9HG71"/>